<gene>
    <name evidence="2" type="ORF">AKJ08_0436</name>
</gene>
<dbReference type="PROSITE" id="PS51112">
    <property type="entry name" value="AMMECR1"/>
    <property type="match status" value="1"/>
</dbReference>
<dbReference type="KEGG" id="vin:AKJ08_0436"/>
<dbReference type="Gene3D" id="3.30.700.20">
    <property type="entry name" value="Hypothetical protein ph0010, domain 1"/>
    <property type="match status" value="1"/>
</dbReference>
<keyword evidence="3" id="KW-1185">Reference proteome</keyword>
<accession>A0A0K1PAA6</accession>
<evidence type="ECO:0000259" key="1">
    <source>
        <dbReference type="PROSITE" id="PS51112"/>
    </source>
</evidence>
<dbReference type="Proteomes" id="UP000055590">
    <property type="component" value="Chromosome"/>
</dbReference>
<dbReference type="InterPro" id="IPR023473">
    <property type="entry name" value="AMMECR1"/>
</dbReference>
<dbReference type="Gene3D" id="3.30.1490.150">
    <property type="entry name" value="Hypothetical protein ph0010, domain 2"/>
    <property type="match status" value="1"/>
</dbReference>
<organism evidence="2 3">
    <name type="scientific">Vulgatibacter incomptus</name>
    <dbReference type="NCBI Taxonomy" id="1391653"/>
    <lineage>
        <taxon>Bacteria</taxon>
        <taxon>Pseudomonadati</taxon>
        <taxon>Myxococcota</taxon>
        <taxon>Myxococcia</taxon>
        <taxon>Myxococcales</taxon>
        <taxon>Cystobacterineae</taxon>
        <taxon>Vulgatibacteraceae</taxon>
        <taxon>Vulgatibacter</taxon>
    </lineage>
</organism>
<feature type="domain" description="AMMECR1" evidence="1">
    <location>
        <begin position="1"/>
        <end position="182"/>
    </location>
</feature>
<dbReference type="SUPFAM" id="SSF143447">
    <property type="entry name" value="AMMECR1-like"/>
    <property type="match status" value="1"/>
</dbReference>
<dbReference type="EMBL" id="CP012332">
    <property type="protein sequence ID" value="AKU90049.1"/>
    <property type="molecule type" value="Genomic_DNA"/>
</dbReference>
<dbReference type="OrthoDB" id="9782820at2"/>
<evidence type="ECO:0000313" key="2">
    <source>
        <dbReference type="EMBL" id="AKU90049.1"/>
    </source>
</evidence>
<evidence type="ECO:0000313" key="3">
    <source>
        <dbReference type="Proteomes" id="UP000055590"/>
    </source>
</evidence>
<dbReference type="PANTHER" id="PTHR13016:SF0">
    <property type="entry name" value="AMME SYNDROME CANDIDATE GENE 1 PROTEIN"/>
    <property type="match status" value="1"/>
</dbReference>
<dbReference type="RefSeq" id="WP_050724555.1">
    <property type="nucleotide sequence ID" value="NZ_CP012332.1"/>
</dbReference>
<reference evidence="2 3" key="1">
    <citation type="submission" date="2015-08" db="EMBL/GenBank/DDBJ databases">
        <authorList>
            <person name="Babu N.S."/>
            <person name="Beckwith C.J."/>
            <person name="Beseler K.G."/>
            <person name="Brison A."/>
            <person name="Carone J.V."/>
            <person name="Caskin T.P."/>
            <person name="Diamond M."/>
            <person name="Durham M.E."/>
            <person name="Foxe J.M."/>
            <person name="Go M."/>
            <person name="Henderson B.A."/>
            <person name="Jones I.B."/>
            <person name="McGettigan J.A."/>
            <person name="Micheletti S.J."/>
            <person name="Nasrallah M.E."/>
            <person name="Ortiz D."/>
            <person name="Piller C.R."/>
            <person name="Privatt S.R."/>
            <person name="Schneider S.L."/>
            <person name="Sharp S."/>
            <person name="Smith T.C."/>
            <person name="Stanton J.D."/>
            <person name="Ullery H.E."/>
            <person name="Wilson R.J."/>
            <person name="Serrano M.G."/>
            <person name="Buck G."/>
            <person name="Lee V."/>
            <person name="Wang Y."/>
            <person name="Carvalho R."/>
            <person name="Voegtly L."/>
            <person name="Shi R."/>
            <person name="Duckworth R."/>
            <person name="Johnson A."/>
            <person name="Loviza R."/>
            <person name="Walstead R."/>
            <person name="Shah Z."/>
            <person name="Kiflezghi M."/>
            <person name="Wade K."/>
            <person name="Ball S.L."/>
            <person name="Bradley K.W."/>
            <person name="Asai D.J."/>
            <person name="Bowman C.A."/>
            <person name="Russell D.A."/>
            <person name="Pope W.H."/>
            <person name="Jacobs-Sera D."/>
            <person name="Hendrix R.W."/>
            <person name="Hatfull G.F."/>
        </authorList>
    </citation>
    <scope>NUCLEOTIDE SEQUENCE [LARGE SCALE GENOMIC DNA]</scope>
    <source>
        <strain evidence="2 3">DSM 27710</strain>
    </source>
</reference>
<dbReference type="InterPro" id="IPR027485">
    <property type="entry name" value="AMMECR1_N"/>
</dbReference>
<dbReference type="STRING" id="1391653.AKJ08_0436"/>
<dbReference type="InterPro" id="IPR036071">
    <property type="entry name" value="AMMECR1_dom_sf"/>
</dbReference>
<name>A0A0K1PAA6_9BACT</name>
<dbReference type="PANTHER" id="PTHR13016">
    <property type="entry name" value="AMMECR1 HOMOLOG"/>
    <property type="match status" value="1"/>
</dbReference>
<dbReference type="Pfam" id="PF01871">
    <property type="entry name" value="AMMECR1"/>
    <property type="match status" value="1"/>
</dbReference>
<proteinExistence type="predicted"/>
<dbReference type="InterPro" id="IPR002733">
    <property type="entry name" value="AMMECR1_domain"/>
</dbReference>
<sequence length="182" mass="19640">MTEEKILAELCSRSRTYLEALVNGAAPELPTADLAPIEGAAGLFVIVRERGSGEVRGAVGTTNLTGAPDDLLPALIRDAATDDPRNPPVRADELADVDLELWLLMGPPRPIREVEEIDPRVDALRIAQGIRTATLLPDVALAKEWSAQTCLAYACRKAGLPAGAWRRQETRVEALRTIHATC</sequence>
<dbReference type="AlphaFoldDB" id="A0A0K1PAA6"/>
<protein>
    <recommendedName>
        <fullName evidence="1">AMMECR1 domain-containing protein</fullName>
    </recommendedName>
</protein>